<dbReference type="Proteomes" id="UP001610335">
    <property type="component" value="Unassembled WGS sequence"/>
</dbReference>
<evidence type="ECO:0000313" key="2">
    <source>
        <dbReference type="Proteomes" id="UP001610335"/>
    </source>
</evidence>
<comment type="caution">
    <text evidence="1">The sequence shown here is derived from an EMBL/GenBank/DDBJ whole genome shotgun (WGS) entry which is preliminary data.</text>
</comment>
<proteinExistence type="predicted"/>
<keyword evidence="2" id="KW-1185">Reference proteome</keyword>
<name>A0ABR4IS35_9EURO</name>
<evidence type="ECO:0000313" key="1">
    <source>
        <dbReference type="EMBL" id="KAL2830588.1"/>
    </source>
</evidence>
<protein>
    <recommendedName>
        <fullName evidence="3">Ankyrin repeat-containing domain protein</fullName>
    </recommendedName>
</protein>
<reference evidence="1 2" key="1">
    <citation type="submission" date="2024-07" db="EMBL/GenBank/DDBJ databases">
        <title>Section-level genome sequencing and comparative genomics of Aspergillus sections Usti and Cavernicolus.</title>
        <authorList>
            <consortium name="Lawrence Berkeley National Laboratory"/>
            <person name="Nybo J.L."/>
            <person name="Vesth T.C."/>
            <person name="Theobald S."/>
            <person name="Frisvad J.C."/>
            <person name="Larsen T.O."/>
            <person name="Kjaerboelling I."/>
            <person name="Rothschild-Mancinelli K."/>
            <person name="Lyhne E.K."/>
            <person name="Kogle M.E."/>
            <person name="Barry K."/>
            <person name="Clum A."/>
            <person name="Na H."/>
            <person name="Ledsgaard L."/>
            <person name="Lin J."/>
            <person name="Lipzen A."/>
            <person name="Kuo A."/>
            <person name="Riley R."/>
            <person name="Mondo S."/>
            <person name="LaButti K."/>
            <person name="Haridas S."/>
            <person name="Pangalinan J."/>
            <person name="Salamov A.A."/>
            <person name="Simmons B.A."/>
            <person name="Magnuson J.K."/>
            <person name="Chen J."/>
            <person name="Drula E."/>
            <person name="Henrissat B."/>
            <person name="Wiebenga A."/>
            <person name="Lubbers R.J."/>
            <person name="Gomes A.C."/>
            <person name="Makela M.R."/>
            <person name="Stajich J."/>
            <person name="Grigoriev I.V."/>
            <person name="Mortensen U.H."/>
            <person name="De vries R.P."/>
            <person name="Baker S.E."/>
            <person name="Andersen M.R."/>
        </authorList>
    </citation>
    <scope>NUCLEOTIDE SEQUENCE [LARGE SCALE GENOMIC DNA]</scope>
    <source>
        <strain evidence="1 2">CBS 600.67</strain>
    </source>
</reference>
<evidence type="ECO:0008006" key="3">
    <source>
        <dbReference type="Google" id="ProtNLM"/>
    </source>
</evidence>
<organism evidence="1 2">
    <name type="scientific">Aspergillus cavernicola</name>
    <dbReference type="NCBI Taxonomy" id="176166"/>
    <lineage>
        <taxon>Eukaryota</taxon>
        <taxon>Fungi</taxon>
        <taxon>Dikarya</taxon>
        <taxon>Ascomycota</taxon>
        <taxon>Pezizomycotina</taxon>
        <taxon>Eurotiomycetes</taxon>
        <taxon>Eurotiomycetidae</taxon>
        <taxon>Eurotiales</taxon>
        <taxon>Aspergillaceae</taxon>
        <taxon>Aspergillus</taxon>
        <taxon>Aspergillus subgen. Nidulantes</taxon>
    </lineage>
</organism>
<gene>
    <name evidence="1" type="ORF">BDW59DRAFT_18889</name>
</gene>
<sequence length="135" mass="15213">MVLAAMLRESEPDLNESLKSLKTALNDLKNIDYLLYLSLDWLSGMEIMLENGAEPTLSMISDAIRLDLIEAVKVLLKWNCPLSLSLIADCKSVDMEIILTKELASGRAQLESTPSCPFFCYYQDRRDLIGRPPDE</sequence>
<accession>A0ABR4IS35</accession>
<dbReference type="EMBL" id="JBFXLS010000012">
    <property type="protein sequence ID" value="KAL2830588.1"/>
    <property type="molecule type" value="Genomic_DNA"/>
</dbReference>